<accession>A0A0A9BIS2</accession>
<organism evidence="1">
    <name type="scientific">Arundo donax</name>
    <name type="common">Giant reed</name>
    <name type="synonym">Donax arundinaceus</name>
    <dbReference type="NCBI Taxonomy" id="35708"/>
    <lineage>
        <taxon>Eukaryota</taxon>
        <taxon>Viridiplantae</taxon>
        <taxon>Streptophyta</taxon>
        <taxon>Embryophyta</taxon>
        <taxon>Tracheophyta</taxon>
        <taxon>Spermatophyta</taxon>
        <taxon>Magnoliopsida</taxon>
        <taxon>Liliopsida</taxon>
        <taxon>Poales</taxon>
        <taxon>Poaceae</taxon>
        <taxon>PACMAD clade</taxon>
        <taxon>Arundinoideae</taxon>
        <taxon>Arundineae</taxon>
        <taxon>Arundo</taxon>
    </lineage>
</organism>
<reference evidence="1" key="2">
    <citation type="journal article" date="2015" name="Data Brief">
        <title>Shoot transcriptome of the giant reed, Arundo donax.</title>
        <authorList>
            <person name="Barrero R.A."/>
            <person name="Guerrero F.D."/>
            <person name="Moolhuijzen P."/>
            <person name="Goolsby J.A."/>
            <person name="Tidwell J."/>
            <person name="Bellgard S.E."/>
            <person name="Bellgard M.I."/>
        </authorList>
    </citation>
    <scope>NUCLEOTIDE SEQUENCE</scope>
    <source>
        <tissue evidence="1">Shoot tissue taken approximately 20 cm above the soil surface</tissue>
    </source>
</reference>
<dbReference type="EMBL" id="GBRH01234614">
    <property type="protein sequence ID" value="JAD63281.1"/>
    <property type="molecule type" value="Transcribed_RNA"/>
</dbReference>
<name>A0A0A9BIS2_ARUDO</name>
<protein>
    <submittedName>
        <fullName evidence="1">Uncharacterized protein</fullName>
    </submittedName>
</protein>
<sequence>MNKNGCLDINIRCPCEKINQSILNSILNSKCENITRRSTTISWIWNHTIIRRNPQHNLR</sequence>
<reference evidence="1" key="1">
    <citation type="submission" date="2014-09" db="EMBL/GenBank/DDBJ databases">
        <authorList>
            <person name="Magalhaes I.L.F."/>
            <person name="Oliveira U."/>
            <person name="Santos F.R."/>
            <person name="Vidigal T.H.D.A."/>
            <person name="Brescovit A.D."/>
            <person name="Santos A.J."/>
        </authorList>
    </citation>
    <scope>NUCLEOTIDE SEQUENCE</scope>
    <source>
        <tissue evidence="1">Shoot tissue taken approximately 20 cm above the soil surface</tissue>
    </source>
</reference>
<proteinExistence type="predicted"/>
<dbReference type="AlphaFoldDB" id="A0A0A9BIS2"/>
<evidence type="ECO:0000313" key="1">
    <source>
        <dbReference type="EMBL" id="JAD63281.1"/>
    </source>
</evidence>